<dbReference type="RefSeq" id="WP_048343573.1">
    <property type="nucleotide sequence ID" value="NZ_BJLQ01000039.1"/>
</dbReference>
<comment type="caution">
    <text evidence="3">The sequence shown here is derived from an EMBL/GenBank/DDBJ whole genome shotgun (WGS) entry which is preliminary data.</text>
</comment>
<dbReference type="Proteomes" id="UP000320461">
    <property type="component" value="Unassembled WGS sequence"/>
</dbReference>
<keyword evidence="4" id="KW-1185">Reference proteome</keyword>
<protein>
    <recommendedName>
        <fullName evidence="2">Peptidase M15A C-terminal domain-containing protein</fullName>
    </recommendedName>
</protein>
<sequence length="282" mass="29996">MATLNGWPEARESAVVRIVVGGDANGVTTLDGDVSTAFRWLLEQFHARVEPISEVNGWRSAAFNKQIGGAARSNHISGTAVDVNGARHPFERHHPGKRYSSGFTNAQGRAVRAILKEAGGLFGWGLDFPVGLRDAMHFELANGTTKADVAAFVATLRARKAAPIAATTDEDEDMPTADEIAQAVWSYRNAKLERKDTYALLRRTSANAEAAAHATIDAQGIADAIAAALPEGNLTRADVRRAARLAIQDVLRAQPEEPSTPAEPAPAEKPAPKAKAKAAPKP</sequence>
<dbReference type="AlphaFoldDB" id="A0A4Y3KQX7"/>
<gene>
    <name evidence="3" type="ORF">CGE01nite_28360</name>
</gene>
<evidence type="ECO:0000259" key="2">
    <source>
        <dbReference type="Pfam" id="PF08291"/>
    </source>
</evidence>
<proteinExistence type="predicted"/>
<dbReference type="EMBL" id="BJLQ01000039">
    <property type="protein sequence ID" value="GEA85585.1"/>
    <property type="molecule type" value="Genomic_DNA"/>
</dbReference>
<organism evidence="3 4">
    <name type="scientific">Cellulomonas gelida</name>
    <dbReference type="NCBI Taxonomy" id="1712"/>
    <lineage>
        <taxon>Bacteria</taxon>
        <taxon>Bacillati</taxon>
        <taxon>Actinomycetota</taxon>
        <taxon>Actinomycetes</taxon>
        <taxon>Micrococcales</taxon>
        <taxon>Cellulomonadaceae</taxon>
        <taxon>Cellulomonas</taxon>
    </lineage>
</organism>
<feature type="domain" description="Peptidase M15A C-terminal" evidence="2">
    <location>
        <begin position="48"/>
        <end position="92"/>
    </location>
</feature>
<dbReference type="Pfam" id="PF08291">
    <property type="entry name" value="Peptidase_M15_3"/>
    <property type="match status" value="1"/>
</dbReference>
<dbReference type="SUPFAM" id="SSF55166">
    <property type="entry name" value="Hedgehog/DD-peptidase"/>
    <property type="match status" value="1"/>
</dbReference>
<feature type="region of interest" description="Disordered" evidence="1">
    <location>
        <begin position="250"/>
        <end position="282"/>
    </location>
</feature>
<evidence type="ECO:0000256" key="1">
    <source>
        <dbReference type="SAM" id="MobiDB-lite"/>
    </source>
</evidence>
<name>A0A4Y3KQX7_9CELL</name>
<evidence type="ECO:0000313" key="3">
    <source>
        <dbReference type="EMBL" id="GEA85585.1"/>
    </source>
</evidence>
<evidence type="ECO:0000313" key="4">
    <source>
        <dbReference type="Proteomes" id="UP000320461"/>
    </source>
</evidence>
<reference evidence="3 4" key="1">
    <citation type="submission" date="2019-06" db="EMBL/GenBank/DDBJ databases">
        <title>Whole genome shotgun sequence of Cellulomonas gelida NBRC 3748.</title>
        <authorList>
            <person name="Hosoyama A."/>
            <person name="Uohara A."/>
            <person name="Ohji S."/>
            <person name="Ichikawa N."/>
        </authorList>
    </citation>
    <scope>NUCLEOTIDE SEQUENCE [LARGE SCALE GENOMIC DNA]</scope>
    <source>
        <strain evidence="3 4">NBRC 3748</strain>
    </source>
</reference>
<feature type="compositionally biased region" description="Basic residues" evidence="1">
    <location>
        <begin position="272"/>
        <end position="282"/>
    </location>
</feature>
<dbReference type="Gene3D" id="3.30.1380.10">
    <property type="match status" value="1"/>
</dbReference>
<dbReference type="InterPro" id="IPR013230">
    <property type="entry name" value="Peptidase_M15A_C"/>
</dbReference>
<accession>A0A4Y3KQX7</accession>
<dbReference type="InterPro" id="IPR009045">
    <property type="entry name" value="Zn_M74/Hedgehog-like"/>
</dbReference>